<keyword evidence="6" id="KW-0479">Metal-binding</keyword>
<evidence type="ECO:0000256" key="3">
    <source>
        <dbReference type="ARBA" id="ARBA00022676"/>
    </source>
</evidence>
<keyword evidence="9" id="KW-1133">Transmembrane helix</keyword>
<evidence type="ECO:0000256" key="7">
    <source>
        <dbReference type="ARBA" id="ARBA00022824"/>
    </source>
</evidence>
<keyword evidence="7" id="KW-0256">Endoplasmic reticulum</keyword>
<gene>
    <name evidence="16" type="ORF">SAMN05421688_3022</name>
</gene>
<evidence type="ECO:0000256" key="5">
    <source>
        <dbReference type="ARBA" id="ARBA00022692"/>
    </source>
</evidence>
<evidence type="ECO:0000256" key="8">
    <source>
        <dbReference type="ARBA" id="ARBA00022968"/>
    </source>
</evidence>
<dbReference type="OrthoDB" id="7943907at2"/>
<evidence type="ECO:0000256" key="11">
    <source>
        <dbReference type="ARBA" id="ARBA00023136"/>
    </source>
</evidence>
<keyword evidence="13" id="KW-0325">Glycoprotein</keyword>
<evidence type="ECO:0000256" key="6">
    <source>
        <dbReference type="ARBA" id="ARBA00022723"/>
    </source>
</evidence>
<name>A0A1I0YFB2_9RHOB</name>
<keyword evidence="4" id="KW-0808">Transferase</keyword>
<keyword evidence="17" id="KW-1185">Reference proteome</keyword>
<keyword evidence="11" id="KW-0472">Membrane</keyword>
<keyword evidence="10" id="KW-0333">Golgi apparatus</keyword>
<dbReference type="InterPro" id="IPR003406">
    <property type="entry name" value="Glyco_trans_14"/>
</dbReference>
<dbReference type="PANTHER" id="PTHR46025:SF3">
    <property type="entry name" value="XYLOSYLTRANSFERASE OXT"/>
    <property type="match status" value="1"/>
</dbReference>
<dbReference type="InterPro" id="IPR045971">
    <property type="entry name" value="DUF5927"/>
</dbReference>
<keyword evidence="3" id="KW-0328">Glycosyltransferase</keyword>
<dbReference type="AlphaFoldDB" id="A0A1I0YFB2"/>
<dbReference type="Pfam" id="PF19349">
    <property type="entry name" value="DUF5927"/>
    <property type="match status" value="1"/>
</dbReference>
<dbReference type="STRING" id="871651.SAMN05421688_3022"/>
<evidence type="ECO:0000256" key="14">
    <source>
        <dbReference type="ARBA" id="ARBA00042865"/>
    </source>
</evidence>
<keyword evidence="5" id="KW-0812">Transmembrane</keyword>
<keyword evidence="8" id="KW-0735">Signal-anchor</keyword>
<organism evidence="16 17">
    <name type="scientific">Poseidonocella pacifica</name>
    <dbReference type="NCBI Taxonomy" id="871651"/>
    <lineage>
        <taxon>Bacteria</taxon>
        <taxon>Pseudomonadati</taxon>
        <taxon>Pseudomonadota</taxon>
        <taxon>Alphaproteobacteria</taxon>
        <taxon>Rhodobacterales</taxon>
        <taxon>Roseobacteraceae</taxon>
        <taxon>Poseidonocella</taxon>
    </lineage>
</organism>
<comment type="subcellular location">
    <subcellularLocation>
        <location evidence="2">Endoplasmic reticulum membrane</location>
        <topology evidence="2">Single-pass type II membrane protein</topology>
    </subcellularLocation>
    <subcellularLocation>
        <location evidence="1">Golgi apparatus membrane</location>
        <topology evidence="1">Single-pass type II membrane protein</topology>
    </subcellularLocation>
</comment>
<accession>A0A1I0YFB2</accession>
<dbReference type="GO" id="GO:0030158">
    <property type="term" value="F:protein xylosyltransferase activity"/>
    <property type="evidence" value="ECO:0007669"/>
    <property type="project" value="InterPro"/>
</dbReference>
<dbReference type="RefSeq" id="WP_092066374.1">
    <property type="nucleotide sequence ID" value="NZ_FOJU01000005.1"/>
</dbReference>
<evidence type="ECO:0000256" key="9">
    <source>
        <dbReference type="ARBA" id="ARBA00022989"/>
    </source>
</evidence>
<evidence type="ECO:0000256" key="13">
    <source>
        <dbReference type="ARBA" id="ARBA00023180"/>
    </source>
</evidence>
<feature type="domain" description="DUF5927" evidence="15">
    <location>
        <begin position="266"/>
        <end position="554"/>
    </location>
</feature>
<evidence type="ECO:0000256" key="10">
    <source>
        <dbReference type="ARBA" id="ARBA00023034"/>
    </source>
</evidence>
<dbReference type="GO" id="GO:0016020">
    <property type="term" value="C:membrane"/>
    <property type="evidence" value="ECO:0007669"/>
    <property type="project" value="InterPro"/>
</dbReference>
<dbReference type="EMBL" id="FOJU01000005">
    <property type="protein sequence ID" value="SFB11872.1"/>
    <property type="molecule type" value="Genomic_DNA"/>
</dbReference>
<evidence type="ECO:0000256" key="12">
    <source>
        <dbReference type="ARBA" id="ARBA00023157"/>
    </source>
</evidence>
<dbReference type="InterPro" id="IPR043538">
    <property type="entry name" value="XYLT"/>
</dbReference>
<dbReference type="GO" id="GO:0050650">
    <property type="term" value="P:chondroitin sulfate proteoglycan biosynthetic process"/>
    <property type="evidence" value="ECO:0007669"/>
    <property type="project" value="TreeGrafter"/>
</dbReference>
<evidence type="ECO:0000256" key="2">
    <source>
        <dbReference type="ARBA" id="ARBA00004648"/>
    </source>
</evidence>
<evidence type="ECO:0000256" key="4">
    <source>
        <dbReference type="ARBA" id="ARBA00022679"/>
    </source>
</evidence>
<proteinExistence type="predicted"/>
<dbReference type="Pfam" id="PF02485">
    <property type="entry name" value="Branch"/>
    <property type="match status" value="1"/>
</dbReference>
<reference evidence="16 17" key="1">
    <citation type="submission" date="2016-10" db="EMBL/GenBank/DDBJ databases">
        <authorList>
            <person name="de Groot N.N."/>
        </authorList>
    </citation>
    <scope>NUCLEOTIDE SEQUENCE [LARGE SCALE GENOMIC DNA]</scope>
    <source>
        <strain evidence="16 17">DSM 29316</strain>
    </source>
</reference>
<dbReference type="Proteomes" id="UP000198796">
    <property type="component" value="Unassembled WGS sequence"/>
</dbReference>
<evidence type="ECO:0000313" key="16">
    <source>
        <dbReference type="EMBL" id="SFB11872.1"/>
    </source>
</evidence>
<evidence type="ECO:0000256" key="1">
    <source>
        <dbReference type="ARBA" id="ARBA00004323"/>
    </source>
</evidence>
<dbReference type="GO" id="GO:0046872">
    <property type="term" value="F:metal ion binding"/>
    <property type="evidence" value="ECO:0007669"/>
    <property type="project" value="UniProtKB-KW"/>
</dbReference>
<sequence>MTVGFVMLAHTALDRAAQVARHWARNGSPVVIHLDRKVSDQAAARFRLGLQDEDRIVFCERRHCEWGSWSLVEAAQAASELMLERFPDIGHVMLVSGSCLPIRPAQDLCDFLENRPGTDFIESATTQDVPWTVDGLNMERFTLRFPFSWRRQRGLFDRWVSVQRRLGLRRRLPGGLVPHLGSQWWCLSRRTLSGILNDPRRKEYDQFFRKAWIPDESYFQSLARKHSRRIESRSLTLSKFDFQGRPHIFYDDHLSVLEASDCFVARKIWPRAHGLYSAFLTRPNFARGVDEFRPLQVTRKFTAARHRRTLGRTGLYMQSRFPHTHWENGITARDYSIFSGFADLFPGFHEWLERSAGVRAHGRLYAPDGAQFSGGAQMVDGALSASPTLRDHDPRAFLTNLVWSARNTRQTFDFTPADSQAIAPIVAADPGAQISVITGAWAIPLFLGGGGPSDIRHLAADLQRKEAAFVNTLREPWAKARIRIWSLADFVEAPIEHLQEVVDEMAAPHARRLREVPQMRDLDGFGSFLQGLRDTGMHPYLTGDFANTYQQTQFSELACRTVVDKF</sequence>
<keyword evidence="12" id="KW-1015">Disulfide bond</keyword>
<protein>
    <recommendedName>
        <fullName evidence="14">Peptide O-xylosyltransferase</fullName>
    </recommendedName>
</protein>
<evidence type="ECO:0000313" key="17">
    <source>
        <dbReference type="Proteomes" id="UP000198796"/>
    </source>
</evidence>
<evidence type="ECO:0000259" key="15">
    <source>
        <dbReference type="Pfam" id="PF19349"/>
    </source>
</evidence>
<dbReference type="GO" id="GO:0015012">
    <property type="term" value="P:heparan sulfate proteoglycan biosynthetic process"/>
    <property type="evidence" value="ECO:0007669"/>
    <property type="project" value="TreeGrafter"/>
</dbReference>
<dbReference type="PANTHER" id="PTHR46025">
    <property type="entry name" value="XYLOSYLTRANSFERASE OXT"/>
    <property type="match status" value="1"/>
</dbReference>